<dbReference type="Proteomes" id="UP000807469">
    <property type="component" value="Unassembled WGS sequence"/>
</dbReference>
<reference evidence="2" key="1">
    <citation type="submission" date="2020-11" db="EMBL/GenBank/DDBJ databases">
        <authorList>
            <consortium name="DOE Joint Genome Institute"/>
            <person name="Ahrendt S."/>
            <person name="Riley R."/>
            <person name="Andreopoulos W."/>
            <person name="Labutti K."/>
            <person name="Pangilinan J."/>
            <person name="Ruiz-Duenas F.J."/>
            <person name="Barrasa J.M."/>
            <person name="Sanchez-Garcia M."/>
            <person name="Camarero S."/>
            <person name="Miyauchi S."/>
            <person name="Serrano A."/>
            <person name="Linde D."/>
            <person name="Babiker R."/>
            <person name="Drula E."/>
            <person name="Ayuso-Fernandez I."/>
            <person name="Pacheco R."/>
            <person name="Padilla G."/>
            <person name="Ferreira P."/>
            <person name="Barriuso J."/>
            <person name="Kellner H."/>
            <person name="Castanera R."/>
            <person name="Alfaro M."/>
            <person name="Ramirez L."/>
            <person name="Pisabarro A.G."/>
            <person name="Kuo A."/>
            <person name="Tritt A."/>
            <person name="Lipzen A."/>
            <person name="He G."/>
            <person name="Yan M."/>
            <person name="Ng V."/>
            <person name="Cullen D."/>
            <person name="Martin F."/>
            <person name="Rosso M.-N."/>
            <person name="Henrissat B."/>
            <person name="Hibbett D."/>
            <person name="Martinez A.T."/>
            <person name="Grigoriev I.V."/>
        </authorList>
    </citation>
    <scope>NUCLEOTIDE SEQUENCE</scope>
    <source>
        <strain evidence="2">CIRM-BRFM 674</strain>
    </source>
</reference>
<feature type="transmembrane region" description="Helical" evidence="1">
    <location>
        <begin position="171"/>
        <end position="196"/>
    </location>
</feature>
<feature type="transmembrane region" description="Helical" evidence="1">
    <location>
        <begin position="248"/>
        <end position="265"/>
    </location>
</feature>
<feature type="transmembrane region" description="Helical" evidence="1">
    <location>
        <begin position="105"/>
        <end position="124"/>
    </location>
</feature>
<keyword evidence="1" id="KW-0812">Transmembrane</keyword>
<feature type="transmembrane region" description="Helical" evidence="1">
    <location>
        <begin position="136"/>
        <end position="159"/>
    </location>
</feature>
<dbReference type="EMBL" id="MU155205">
    <property type="protein sequence ID" value="KAF9479823.1"/>
    <property type="molecule type" value="Genomic_DNA"/>
</dbReference>
<keyword evidence="1" id="KW-1133">Transmembrane helix</keyword>
<sequence>MDSTADLNSQRGSQANFDGMMLCGLAYGAQIMLYIQVTQVMLRRPKRSGRTFWFIIIYASILFPLTTIAFGAKFKYAEALYLALPTFTGKIEDYWREHSGDLTNVMSQACVTMIPWFGDGMMLYRLMVIWNYDWKVLVLPGLMYLARIGLSLPILIALTRPTLNMTKTNEYMLIFYCLCLGLNIITSGLIVLRLYMMRQKAEKVLGTLQASLYNSTITMFVESGSFFTLWSLAYMISRVHKSWVQDIFLQPYSYIIAVTRMLIILRMAQGRAWSREIINAADDGVLDWQVSSSTKMAAQQRLPKKFLENSFNSSKSTLHHGRV</sequence>
<feature type="transmembrane region" description="Helical" evidence="1">
    <location>
        <begin position="19"/>
        <end position="40"/>
    </location>
</feature>
<dbReference type="AlphaFoldDB" id="A0A9P5Z1S9"/>
<evidence type="ECO:0000256" key="1">
    <source>
        <dbReference type="SAM" id="Phobius"/>
    </source>
</evidence>
<feature type="transmembrane region" description="Helical" evidence="1">
    <location>
        <begin position="52"/>
        <end position="72"/>
    </location>
</feature>
<keyword evidence="1" id="KW-0472">Membrane</keyword>
<keyword evidence="3" id="KW-1185">Reference proteome</keyword>
<feature type="transmembrane region" description="Helical" evidence="1">
    <location>
        <begin position="217"/>
        <end position="236"/>
    </location>
</feature>
<proteinExistence type="predicted"/>
<accession>A0A9P5Z1S9</accession>
<comment type="caution">
    <text evidence="2">The sequence shown here is derived from an EMBL/GenBank/DDBJ whole genome shotgun (WGS) entry which is preliminary data.</text>
</comment>
<gene>
    <name evidence="2" type="ORF">BDN70DRAFT_913028</name>
</gene>
<evidence type="ECO:0000313" key="2">
    <source>
        <dbReference type="EMBL" id="KAF9479823.1"/>
    </source>
</evidence>
<protein>
    <submittedName>
        <fullName evidence="2">Uncharacterized protein</fullName>
    </submittedName>
</protein>
<organism evidence="2 3">
    <name type="scientific">Pholiota conissans</name>
    <dbReference type="NCBI Taxonomy" id="109636"/>
    <lineage>
        <taxon>Eukaryota</taxon>
        <taxon>Fungi</taxon>
        <taxon>Dikarya</taxon>
        <taxon>Basidiomycota</taxon>
        <taxon>Agaricomycotina</taxon>
        <taxon>Agaricomycetes</taxon>
        <taxon>Agaricomycetidae</taxon>
        <taxon>Agaricales</taxon>
        <taxon>Agaricineae</taxon>
        <taxon>Strophariaceae</taxon>
        <taxon>Pholiota</taxon>
    </lineage>
</organism>
<name>A0A9P5Z1S9_9AGAR</name>
<dbReference type="OrthoDB" id="3351617at2759"/>
<evidence type="ECO:0000313" key="3">
    <source>
        <dbReference type="Proteomes" id="UP000807469"/>
    </source>
</evidence>